<comment type="similarity">
    <text evidence="2">Belongs to the 'phage' integrase family.</text>
</comment>
<dbReference type="InterPro" id="IPR004107">
    <property type="entry name" value="Integrase_SAM-like_N"/>
</dbReference>
<dbReference type="SUPFAM" id="SSF56349">
    <property type="entry name" value="DNA breaking-rejoining enzymes"/>
    <property type="match status" value="1"/>
</dbReference>
<organism evidence="9">
    <name type="scientific">hydrothermal vent metagenome</name>
    <dbReference type="NCBI Taxonomy" id="652676"/>
    <lineage>
        <taxon>unclassified sequences</taxon>
        <taxon>metagenomes</taxon>
        <taxon>ecological metagenomes</taxon>
    </lineage>
</organism>
<comment type="subcellular location">
    <subcellularLocation>
        <location evidence="1">Cytoplasm</location>
    </subcellularLocation>
</comment>
<proteinExistence type="inferred from homology"/>
<dbReference type="InterPro" id="IPR010998">
    <property type="entry name" value="Integrase_recombinase_N"/>
</dbReference>
<evidence type="ECO:0000259" key="8">
    <source>
        <dbReference type="PROSITE" id="PS51900"/>
    </source>
</evidence>
<dbReference type="GO" id="GO:0005737">
    <property type="term" value="C:cytoplasm"/>
    <property type="evidence" value="ECO:0007669"/>
    <property type="project" value="UniProtKB-SubCell"/>
</dbReference>
<dbReference type="PROSITE" id="PS51900">
    <property type="entry name" value="CB"/>
    <property type="match status" value="1"/>
</dbReference>
<dbReference type="AlphaFoldDB" id="A0A3B1AU43"/>
<evidence type="ECO:0000256" key="1">
    <source>
        <dbReference type="ARBA" id="ARBA00004496"/>
    </source>
</evidence>
<dbReference type="NCBIfam" id="TIGR02249">
    <property type="entry name" value="integrase_gron"/>
    <property type="match status" value="1"/>
</dbReference>
<keyword evidence="4" id="KW-0229">DNA integration</keyword>
<evidence type="ECO:0000256" key="5">
    <source>
        <dbReference type="ARBA" id="ARBA00023125"/>
    </source>
</evidence>
<feature type="domain" description="Tyr recombinase" evidence="7">
    <location>
        <begin position="105"/>
        <end position="318"/>
    </location>
</feature>
<dbReference type="InterPro" id="IPR050090">
    <property type="entry name" value="Tyrosine_recombinase_XerCD"/>
</dbReference>
<keyword evidence="3" id="KW-0963">Cytoplasm</keyword>
<dbReference type="Pfam" id="PF00589">
    <property type="entry name" value="Phage_integrase"/>
    <property type="match status" value="1"/>
</dbReference>
<dbReference type="Gene3D" id="1.10.150.130">
    <property type="match status" value="1"/>
</dbReference>
<name>A0A3B1AU43_9ZZZZ</name>
<protein>
    <submittedName>
        <fullName evidence="9">Integron integrase IntIPac</fullName>
    </submittedName>
</protein>
<dbReference type="Pfam" id="PF13495">
    <property type="entry name" value="Phage_int_SAM_4"/>
    <property type="match status" value="1"/>
</dbReference>
<evidence type="ECO:0000256" key="2">
    <source>
        <dbReference type="ARBA" id="ARBA00008857"/>
    </source>
</evidence>
<dbReference type="PANTHER" id="PTHR30349:SF64">
    <property type="entry name" value="PROPHAGE INTEGRASE INTD-RELATED"/>
    <property type="match status" value="1"/>
</dbReference>
<evidence type="ECO:0000313" key="9">
    <source>
        <dbReference type="EMBL" id="VAX02858.1"/>
    </source>
</evidence>
<dbReference type="GO" id="GO:0015074">
    <property type="term" value="P:DNA integration"/>
    <property type="evidence" value="ECO:0007669"/>
    <property type="project" value="UniProtKB-KW"/>
</dbReference>
<gene>
    <name evidence="9" type="ORF">MNBD_GAMMA20-525</name>
</gene>
<dbReference type="PROSITE" id="PS51898">
    <property type="entry name" value="TYR_RECOMBINASE"/>
    <property type="match status" value="1"/>
</dbReference>
<dbReference type="InterPro" id="IPR011010">
    <property type="entry name" value="DNA_brk_join_enz"/>
</dbReference>
<sequence length="326" mass="37300">MDEPTKSPFLEEVRATIRLRHYSIRTESCYLDWTKRFILFHDKRHPRDMAEPEVRAFLSHLALNRNVAPATQNQALNALSFLYKVVLERPLGKSIGFTRAKKKQKLPVVLARDEVHSLLRELNGHHWLAACLMYGSGLRLMECMRLRVMHLDFEHRAIRVINGKGGKDRVVTLADELGLPLHRHLQQVRYIHDKDVADGYGEVYLPHALARKYPNAAGLWAWQYVFPATQRSEDPRSGVIRRHHLDEQALQRAIKAALRRAGIEKPASCHSLRHSFATHLLERGMDIRTVQEQLGHQDVRTTQIYTHVLNRGGNAVVSPLGAVLSG</sequence>
<evidence type="ECO:0000256" key="4">
    <source>
        <dbReference type="ARBA" id="ARBA00022908"/>
    </source>
</evidence>
<dbReference type="EMBL" id="UOFU01000298">
    <property type="protein sequence ID" value="VAX02858.1"/>
    <property type="molecule type" value="Genomic_DNA"/>
</dbReference>
<accession>A0A3B1AU43</accession>
<dbReference type="FunFam" id="1.10.443.10:FF:000007">
    <property type="entry name" value="Tyrosine recombinase XerC"/>
    <property type="match status" value="1"/>
</dbReference>
<reference evidence="9" key="1">
    <citation type="submission" date="2018-06" db="EMBL/GenBank/DDBJ databases">
        <authorList>
            <person name="Zhirakovskaya E."/>
        </authorList>
    </citation>
    <scope>NUCLEOTIDE SEQUENCE</scope>
</reference>
<feature type="domain" description="Core-binding (CB)" evidence="8">
    <location>
        <begin position="4"/>
        <end position="87"/>
    </location>
</feature>
<dbReference type="InterPro" id="IPR011946">
    <property type="entry name" value="Integrase_integron-type"/>
</dbReference>
<keyword evidence="5" id="KW-0238">DNA-binding</keyword>
<evidence type="ECO:0000256" key="6">
    <source>
        <dbReference type="ARBA" id="ARBA00023172"/>
    </source>
</evidence>
<evidence type="ECO:0000256" key="3">
    <source>
        <dbReference type="ARBA" id="ARBA00022490"/>
    </source>
</evidence>
<dbReference type="InterPro" id="IPR013762">
    <property type="entry name" value="Integrase-like_cat_sf"/>
</dbReference>
<dbReference type="InterPro" id="IPR002104">
    <property type="entry name" value="Integrase_catalytic"/>
</dbReference>
<evidence type="ECO:0000259" key="7">
    <source>
        <dbReference type="PROSITE" id="PS51898"/>
    </source>
</evidence>
<dbReference type="InterPro" id="IPR044068">
    <property type="entry name" value="CB"/>
</dbReference>
<dbReference type="GO" id="GO:0003677">
    <property type="term" value="F:DNA binding"/>
    <property type="evidence" value="ECO:0007669"/>
    <property type="project" value="UniProtKB-KW"/>
</dbReference>
<dbReference type="GO" id="GO:0006310">
    <property type="term" value="P:DNA recombination"/>
    <property type="evidence" value="ECO:0007669"/>
    <property type="project" value="UniProtKB-KW"/>
</dbReference>
<dbReference type="Gene3D" id="1.10.443.10">
    <property type="entry name" value="Intergrase catalytic core"/>
    <property type="match status" value="1"/>
</dbReference>
<keyword evidence="6" id="KW-0233">DNA recombination</keyword>
<dbReference type="PANTHER" id="PTHR30349">
    <property type="entry name" value="PHAGE INTEGRASE-RELATED"/>
    <property type="match status" value="1"/>
</dbReference>